<dbReference type="PANTHER" id="PTHR48012:SF16">
    <property type="entry name" value="NON-SPECIFIC SERINE_THREONINE PROTEIN KINASE"/>
    <property type="match status" value="1"/>
</dbReference>
<dbReference type="Pfam" id="PF07714">
    <property type="entry name" value="PK_Tyr_Ser-Thr"/>
    <property type="match status" value="1"/>
</dbReference>
<evidence type="ECO:0000256" key="1">
    <source>
        <dbReference type="ARBA" id="ARBA00022741"/>
    </source>
</evidence>
<name>A0AAX4K347_9TREE</name>
<feature type="compositionally biased region" description="Polar residues" evidence="3">
    <location>
        <begin position="701"/>
        <end position="739"/>
    </location>
</feature>
<proteinExistence type="predicted"/>
<evidence type="ECO:0000256" key="2">
    <source>
        <dbReference type="ARBA" id="ARBA00022840"/>
    </source>
</evidence>
<dbReference type="SMART" id="SM00220">
    <property type="entry name" value="S_TKc"/>
    <property type="match status" value="1"/>
</dbReference>
<dbReference type="GO" id="GO:0004674">
    <property type="term" value="F:protein serine/threonine kinase activity"/>
    <property type="evidence" value="ECO:0007669"/>
    <property type="project" value="TreeGrafter"/>
</dbReference>
<feature type="domain" description="Protein kinase" evidence="4">
    <location>
        <begin position="31"/>
        <end position="409"/>
    </location>
</feature>
<keyword evidence="1" id="KW-0547">Nucleotide-binding</keyword>
<dbReference type="InterPro" id="IPR050629">
    <property type="entry name" value="STE20/SPS1-PAK"/>
</dbReference>
<gene>
    <name evidence="5" type="ORF">L201_007130</name>
</gene>
<dbReference type="InterPro" id="IPR008271">
    <property type="entry name" value="Ser/Thr_kinase_AS"/>
</dbReference>
<feature type="region of interest" description="Disordered" evidence="3">
    <location>
        <begin position="172"/>
        <end position="196"/>
    </location>
</feature>
<reference evidence="5 6" key="1">
    <citation type="submission" date="2024-01" db="EMBL/GenBank/DDBJ databases">
        <title>Comparative genomics of Cryptococcus and Kwoniella reveals pathogenesis evolution and contrasting modes of karyotype evolution via chromosome fusion or intercentromeric recombination.</title>
        <authorList>
            <person name="Coelho M.A."/>
            <person name="David-Palma M."/>
            <person name="Shea T."/>
            <person name="Bowers K."/>
            <person name="McGinley-Smith S."/>
            <person name="Mohammad A.W."/>
            <person name="Gnirke A."/>
            <person name="Yurkov A.M."/>
            <person name="Nowrousian M."/>
            <person name="Sun S."/>
            <person name="Cuomo C.A."/>
            <person name="Heitman J."/>
        </authorList>
    </citation>
    <scope>NUCLEOTIDE SEQUENCE [LARGE SCALE GENOMIC DNA]</scope>
    <source>
        <strain evidence="5 6">CBS 6074</strain>
    </source>
</reference>
<feature type="compositionally biased region" description="Polar residues" evidence="3">
    <location>
        <begin position="749"/>
        <end position="760"/>
    </location>
</feature>
<accession>A0AAX4K347</accession>
<feature type="compositionally biased region" description="Polar residues" evidence="3">
    <location>
        <begin position="553"/>
        <end position="565"/>
    </location>
</feature>
<feature type="compositionally biased region" description="Basic residues" evidence="3">
    <location>
        <begin position="172"/>
        <end position="183"/>
    </location>
</feature>
<organism evidence="5 6">
    <name type="scientific">Kwoniella dendrophila CBS 6074</name>
    <dbReference type="NCBI Taxonomy" id="1295534"/>
    <lineage>
        <taxon>Eukaryota</taxon>
        <taxon>Fungi</taxon>
        <taxon>Dikarya</taxon>
        <taxon>Basidiomycota</taxon>
        <taxon>Agaricomycotina</taxon>
        <taxon>Tremellomycetes</taxon>
        <taxon>Tremellales</taxon>
        <taxon>Cryptococcaceae</taxon>
        <taxon>Kwoniella</taxon>
    </lineage>
</organism>
<protein>
    <recommendedName>
        <fullName evidence="4">Protein kinase domain-containing protein</fullName>
    </recommendedName>
</protein>
<feature type="region of interest" description="Disordered" evidence="3">
    <location>
        <begin position="447"/>
        <end position="467"/>
    </location>
</feature>
<keyword evidence="6" id="KW-1185">Reference proteome</keyword>
<dbReference type="RefSeq" id="XP_066078938.1">
    <property type="nucleotide sequence ID" value="XM_066222841.1"/>
</dbReference>
<dbReference type="SUPFAM" id="SSF56112">
    <property type="entry name" value="Protein kinase-like (PK-like)"/>
    <property type="match status" value="1"/>
</dbReference>
<sequence length="849" mass="93806">MTGNLRPDTITHYDMMNDGYWSSFTSDFDHYELGPAIGFGASSTVYEAVFTLPSSIYPVITNSTTKSGNPVNESSRKPNLSITVPSAIENGHEKERICAIKVSTSHPDVELLGREIKMLSLCRHPNVLRILATFTLPPDNHRICLVTPFIPGGSLAGILSWRSRLNTTPKTHHFPSFRIGNRKRKDDDDDLDEDSNKGRLDEEEIKCVTKQVLEGLGYLHQNGFLHRDIKAGNLLIDEDGTILLADFGVGGDLNTPPSPGRTRKIRLAVDELRFNDTSTSNIPQNGYGPGKIDKNDSAFIGGDDLKKKKSFVGTPNWMAPEVIIGQKYDQSADIWSLGITLLELAHGSVPGAKYKTNKALSRIITDPSPTLDRSIGGYSKLMKEFVDLCLNKDPAARPSAQDLMGHHWLKGAKKHSFLAQTLLEDVPPLAQRQELRRVPTQSSLLSHTSSWDFSNTPNPSMPSSPIRNSLLIPSARSPSISSNLEYFNTVGRTHSRNSSFSLHGDGLPPSPRVSLKHWAEKTYDESSLSLRISNSERGKRRSLVGAGLRRGKSTNFDSRNQSPVPSNRDRDQINMSSSSLNKIDNLINSEIHSQQQPILGLMSPVMEVSKSKDKDGDIPELNGMTGLGISNTGLDTRQQHCVESGLSESPEDILDLGRPLEITPKISQRQKMSVNQNTDNIEDLVEGMEVGDHHRKKLENESQADSSAEFHQNGTSSFKIESQANTPIIREPNSSQETSSKTDERSAENEGSLTRTSPNNEKPPIQPKLDKEKEKKYWLGRRSSMKKSEVKPIISNLTTQSGLIEKVDGGHAMGKTNSWQGVLGRVTGKIRESLFGDPLILILSEESYI</sequence>
<dbReference type="EMBL" id="CP144107">
    <property type="protein sequence ID" value="WWC92176.1"/>
    <property type="molecule type" value="Genomic_DNA"/>
</dbReference>
<dbReference type="AlphaFoldDB" id="A0AAX4K347"/>
<dbReference type="GO" id="GO:0005737">
    <property type="term" value="C:cytoplasm"/>
    <property type="evidence" value="ECO:0007669"/>
    <property type="project" value="TreeGrafter"/>
</dbReference>
<dbReference type="PROSITE" id="PS00108">
    <property type="entry name" value="PROTEIN_KINASE_ST"/>
    <property type="match status" value="1"/>
</dbReference>
<dbReference type="InterPro" id="IPR011009">
    <property type="entry name" value="Kinase-like_dom_sf"/>
</dbReference>
<keyword evidence="2" id="KW-0067">ATP-binding</keyword>
<dbReference type="InterPro" id="IPR000719">
    <property type="entry name" value="Prot_kinase_dom"/>
</dbReference>
<dbReference type="InterPro" id="IPR001245">
    <property type="entry name" value="Ser-Thr/Tyr_kinase_cat_dom"/>
</dbReference>
<dbReference type="GeneID" id="91097799"/>
<dbReference type="Gene3D" id="1.10.510.10">
    <property type="entry name" value="Transferase(Phosphotransferase) domain 1"/>
    <property type="match status" value="2"/>
</dbReference>
<feature type="compositionally biased region" description="Low complexity" evidence="3">
    <location>
        <begin position="454"/>
        <end position="465"/>
    </location>
</feature>
<feature type="region of interest" description="Disordered" evidence="3">
    <location>
        <begin position="699"/>
        <end position="776"/>
    </location>
</feature>
<evidence type="ECO:0000313" key="6">
    <source>
        <dbReference type="Proteomes" id="UP001355207"/>
    </source>
</evidence>
<feature type="region of interest" description="Disordered" evidence="3">
    <location>
        <begin position="534"/>
        <end position="574"/>
    </location>
</feature>
<dbReference type="Pfam" id="PF00069">
    <property type="entry name" value="Pkinase"/>
    <property type="match status" value="1"/>
</dbReference>
<dbReference type="PROSITE" id="PS50011">
    <property type="entry name" value="PROTEIN_KINASE_DOM"/>
    <property type="match status" value="1"/>
</dbReference>
<evidence type="ECO:0000256" key="3">
    <source>
        <dbReference type="SAM" id="MobiDB-lite"/>
    </source>
</evidence>
<dbReference type="Proteomes" id="UP001355207">
    <property type="component" value="Chromosome 10"/>
</dbReference>
<dbReference type="PANTHER" id="PTHR48012">
    <property type="entry name" value="STERILE20-LIKE KINASE, ISOFORM B-RELATED"/>
    <property type="match status" value="1"/>
</dbReference>
<dbReference type="GO" id="GO:0005524">
    <property type="term" value="F:ATP binding"/>
    <property type="evidence" value="ECO:0007669"/>
    <property type="project" value="UniProtKB-KW"/>
</dbReference>
<evidence type="ECO:0000313" key="5">
    <source>
        <dbReference type="EMBL" id="WWC92176.1"/>
    </source>
</evidence>
<evidence type="ECO:0000259" key="4">
    <source>
        <dbReference type="PROSITE" id="PS50011"/>
    </source>
</evidence>